<proteinExistence type="predicted"/>
<organism evidence="3">
    <name type="scientific">uncultured bacterium Contig1491</name>
    <dbReference type="NCBI Taxonomy" id="1393439"/>
    <lineage>
        <taxon>Bacteria</taxon>
        <taxon>environmental samples</taxon>
    </lineage>
</organism>
<evidence type="ECO:0000256" key="1">
    <source>
        <dbReference type="ARBA" id="ARBA00023186"/>
    </source>
</evidence>
<name>W0FPE5_9BACT</name>
<keyword evidence="1" id="KW-0143">Chaperone</keyword>
<dbReference type="InterPro" id="IPR050289">
    <property type="entry name" value="TorD/DmsD_chaperones"/>
</dbReference>
<dbReference type="Pfam" id="PF02613">
    <property type="entry name" value="Nitrate_red_del"/>
    <property type="match status" value="1"/>
</dbReference>
<dbReference type="PANTHER" id="PTHR34227">
    <property type="entry name" value="CHAPERONE PROTEIN YCDY"/>
    <property type="match status" value="1"/>
</dbReference>
<dbReference type="SUPFAM" id="SSF89155">
    <property type="entry name" value="TorD-like"/>
    <property type="match status" value="1"/>
</dbReference>
<evidence type="ECO:0000256" key="2">
    <source>
        <dbReference type="SAM" id="MobiDB-lite"/>
    </source>
</evidence>
<dbReference type="InterPro" id="IPR020945">
    <property type="entry name" value="DMSO/NO3_reduct_chaperone"/>
</dbReference>
<feature type="region of interest" description="Disordered" evidence="2">
    <location>
        <begin position="1"/>
        <end position="20"/>
    </location>
</feature>
<dbReference type="InterPro" id="IPR036411">
    <property type="entry name" value="TorD-like_sf"/>
</dbReference>
<dbReference type="EMBL" id="KC246808">
    <property type="protein sequence ID" value="AHF24850.1"/>
    <property type="molecule type" value="Genomic_DNA"/>
</dbReference>
<reference evidence="3" key="1">
    <citation type="journal article" date="2013" name="PLoS ONE">
        <title>Metagenomic insights into the carbohydrate-active enzymes carried by the microorganisms adhering to solid digesta in the rumen of cows.</title>
        <authorList>
            <person name="Wang L."/>
            <person name="Hatem A."/>
            <person name="Catalyurek U.V."/>
            <person name="Morrison M."/>
            <person name="Yu Z."/>
        </authorList>
    </citation>
    <scope>NUCLEOTIDE SEQUENCE</scope>
</reference>
<dbReference type="AlphaFoldDB" id="W0FPE5"/>
<sequence>MEDENGIGLPQPMVGRCRSRRDESGFATHCDQRSGEVRMETLDEILSARRYAYAAFQRLTGDKPSKELFGSLDLDVLRMAFEVAGVLPEDGDLVDALVEQLQAAAGDLDRIADDYARIFVGPAALPAPPWESVYRDNKRLLMTATTLSVREYYRAYGYEAKERLHVPDDHLAIELDFLASLAQEALDACAAGSEEDARQLFEAGSTFASTHLSHWVGDFAADLRDHDGSRFYCAIANALAAFVSADVKIGHIRGL</sequence>
<protein>
    <submittedName>
        <fullName evidence="3">Anaerobic dehydrogenase</fullName>
    </submittedName>
</protein>
<dbReference type="PANTHER" id="PTHR34227:SF1">
    <property type="entry name" value="DIMETHYL SULFOXIDE REDUCTASE CHAPERONE-RELATED"/>
    <property type="match status" value="1"/>
</dbReference>
<accession>W0FPE5</accession>
<evidence type="ECO:0000313" key="3">
    <source>
        <dbReference type="EMBL" id="AHF24850.1"/>
    </source>
</evidence>
<dbReference type="Gene3D" id="1.10.3480.10">
    <property type="entry name" value="TorD-like"/>
    <property type="match status" value="1"/>
</dbReference>